<dbReference type="AlphaFoldDB" id="A0A290Z4H2"/>
<evidence type="ECO:0000313" key="2">
    <source>
        <dbReference type="EMBL" id="ATE53855.1"/>
    </source>
</evidence>
<accession>A0A290Z4H2</accession>
<gene>
    <name evidence="2" type="ORF">CNX65_11585</name>
</gene>
<proteinExistence type="predicted"/>
<name>A0A290Z4H2_9PSEU</name>
<dbReference type="Proteomes" id="UP000218505">
    <property type="component" value="Chromosome"/>
</dbReference>
<reference evidence="2" key="1">
    <citation type="submission" date="2017-09" db="EMBL/GenBank/DDBJ databases">
        <title>Complete Genome Sequence of ansamitocin-producing Bacterium Actinosynnema pretiosum X47.</title>
        <authorList>
            <person name="Cao G."/>
            <person name="Zong G."/>
            <person name="Zhong C."/>
            <person name="Fu J."/>
        </authorList>
    </citation>
    <scope>NUCLEOTIDE SEQUENCE [LARGE SCALE GENOMIC DNA]</scope>
    <source>
        <strain evidence="2">X47</strain>
    </source>
</reference>
<evidence type="ECO:0000256" key="1">
    <source>
        <dbReference type="SAM" id="MobiDB-lite"/>
    </source>
</evidence>
<dbReference type="KEGG" id="apre:CNX65_11585"/>
<dbReference type="RefSeq" id="WP_015801105.1">
    <property type="nucleotide sequence ID" value="NZ_CP023445.1"/>
</dbReference>
<evidence type="ECO:0000313" key="3">
    <source>
        <dbReference type="Proteomes" id="UP000218505"/>
    </source>
</evidence>
<feature type="compositionally biased region" description="Low complexity" evidence="1">
    <location>
        <begin position="30"/>
        <end position="48"/>
    </location>
</feature>
<dbReference type="EMBL" id="CP023445">
    <property type="protein sequence ID" value="ATE53855.1"/>
    <property type="molecule type" value="Genomic_DNA"/>
</dbReference>
<protein>
    <submittedName>
        <fullName evidence="2">Uncharacterized protein</fullName>
    </submittedName>
</protein>
<feature type="region of interest" description="Disordered" evidence="1">
    <location>
        <begin position="15"/>
        <end position="73"/>
    </location>
</feature>
<feature type="compositionally biased region" description="Basic residues" evidence="1">
    <location>
        <begin position="64"/>
        <end position="73"/>
    </location>
</feature>
<organism evidence="2 3">
    <name type="scientific">Actinosynnema pretiosum</name>
    <dbReference type="NCBI Taxonomy" id="42197"/>
    <lineage>
        <taxon>Bacteria</taxon>
        <taxon>Bacillati</taxon>
        <taxon>Actinomycetota</taxon>
        <taxon>Actinomycetes</taxon>
        <taxon>Pseudonocardiales</taxon>
        <taxon>Pseudonocardiaceae</taxon>
        <taxon>Actinosynnema</taxon>
    </lineage>
</organism>
<keyword evidence="3" id="KW-1185">Reference proteome</keyword>
<sequence>MTNTPIYDELAAIHLGDGTTGEAPKPAPVPGITSGLTPGLGTPGAGLPVETAEPQSRASTSGGGRRRKPDPQE</sequence>